<dbReference type="KEGG" id="acou:A5CBH24_24300"/>
<comment type="cofactor">
    <cofactor evidence="1">
        <name>[4Fe-4S] cluster</name>
        <dbReference type="ChEBI" id="CHEBI:49883"/>
    </cofactor>
</comment>
<dbReference type="InterPro" id="IPR006467">
    <property type="entry name" value="MiaB-like_bact"/>
</dbReference>
<evidence type="ECO:0000259" key="16">
    <source>
        <dbReference type="PROSITE" id="PS51449"/>
    </source>
</evidence>
<evidence type="ECO:0000313" key="18">
    <source>
        <dbReference type="EMBL" id="BBL05117.1"/>
    </source>
</evidence>
<comment type="similarity">
    <text evidence="14">Belongs to the methylthiotransferase family. MtaB subfamily.</text>
</comment>
<evidence type="ECO:0000256" key="11">
    <source>
        <dbReference type="ARBA" id="ARBA00023014"/>
    </source>
</evidence>
<evidence type="ECO:0000256" key="13">
    <source>
        <dbReference type="ARBA" id="ARBA00051661"/>
    </source>
</evidence>
<keyword evidence="8" id="KW-0819">tRNA processing</keyword>
<protein>
    <recommendedName>
        <fullName evidence="15">Threonylcarbamoyladenosine tRNA methylthiotransferase MtaB</fullName>
        <ecNumber evidence="3">2.8.4.5</ecNumber>
    </recommendedName>
    <alternativeName>
        <fullName evidence="12">tRNA-t(6)A37 methylthiotransferase</fullName>
    </alternativeName>
</protein>
<keyword evidence="11" id="KW-0411">Iron-sulfur</keyword>
<evidence type="ECO:0000256" key="12">
    <source>
        <dbReference type="ARBA" id="ARBA00031213"/>
    </source>
</evidence>
<dbReference type="InterPro" id="IPR005839">
    <property type="entry name" value="Methylthiotransferase"/>
</dbReference>
<organism evidence="18 19">
    <name type="scientific">Alistipes communis</name>
    <dbReference type="NCBI Taxonomy" id="2585118"/>
    <lineage>
        <taxon>Bacteria</taxon>
        <taxon>Pseudomonadati</taxon>
        <taxon>Bacteroidota</taxon>
        <taxon>Bacteroidia</taxon>
        <taxon>Bacteroidales</taxon>
        <taxon>Rikenellaceae</taxon>
        <taxon>Alistipes</taxon>
    </lineage>
</organism>
<evidence type="ECO:0000256" key="4">
    <source>
        <dbReference type="ARBA" id="ARBA00022485"/>
    </source>
</evidence>
<evidence type="ECO:0000256" key="8">
    <source>
        <dbReference type="ARBA" id="ARBA00022694"/>
    </source>
</evidence>
<dbReference type="InterPro" id="IPR007197">
    <property type="entry name" value="rSAM"/>
</dbReference>
<evidence type="ECO:0000256" key="6">
    <source>
        <dbReference type="ARBA" id="ARBA00022679"/>
    </source>
</evidence>
<dbReference type="Pfam" id="PF00919">
    <property type="entry name" value="UPF0004"/>
    <property type="match status" value="1"/>
</dbReference>
<reference evidence="19" key="1">
    <citation type="submission" date="2019-06" db="EMBL/GenBank/DDBJ databases">
        <title>Alistipes onderdonkii subsp. vulgaris subsp. nov., Alistipes dispar sp. nov. and Alistipes communis sp. nov., isolated from human faeces, and creation of Alistipes onderdonkii subsp. onderdonkii subsp. nov.</title>
        <authorList>
            <person name="Sakamoto M."/>
            <person name="Ikeyama N."/>
            <person name="Ogata Y."/>
            <person name="Suda W."/>
            <person name="Iino T."/>
            <person name="Hattori M."/>
            <person name="Ohkuma M."/>
        </authorList>
    </citation>
    <scope>NUCLEOTIDE SEQUENCE [LARGE SCALE GENOMIC DNA]</scope>
    <source>
        <strain evidence="19">5CBH24</strain>
    </source>
</reference>
<dbReference type="SMART" id="SM00729">
    <property type="entry name" value="Elp3"/>
    <property type="match status" value="1"/>
</dbReference>
<dbReference type="PROSITE" id="PS51449">
    <property type="entry name" value="MTTASE_N"/>
    <property type="match status" value="1"/>
</dbReference>
<dbReference type="GO" id="GO:0046872">
    <property type="term" value="F:metal ion binding"/>
    <property type="evidence" value="ECO:0007669"/>
    <property type="project" value="UniProtKB-KW"/>
</dbReference>
<keyword evidence="5" id="KW-0963">Cytoplasm</keyword>
<dbReference type="SFLD" id="SFLDG01061">
    <property type="entry name" value="methylthiotransferase"/>
    <property type="match status" value="1"/>
</dbReference>
<dbReference type="GO" id="GO:0051539">
    <property type="term" value="F:4 iron, 4 sulfur cluster binding"/>
    <property type="evidence" value="ECO:0007669"/>
    <property type="project" value="UniProtKB-KW"/>
</dbReference>
<dbReference type="CDD" id="cd01335">
    <property type="entry name" value="Radical_SAM"/>
    <property type="match status" value="1"/>
</dbReference>
<evidence type="ECO:0000313" key="19">
    <source>
        <dbReference type="Proteomes" id="UP000318946"/>
    </source>
</evidence>
<dbReference type="SFLD" id="SFLDG01082">
    <property type="entry name" value="B12-binding_domain_containing"/>
    <property type="match status" value="1"/>
</dbReference>
<evidence type="ECO:0000256" key="3">
    <source>
        <dbReference type="ARBA" id="ARBA00013273"/>
    </source>
</evidence>
<dbReference type="InterPro" id="IPR013848">
    <property type="entry name" value="Methylthiotransferase_N"/>
</dbReference>
<dbReference type="Gene3D" id="3.40.50.12160">
    <property type="entry name" value="Methylthiotransferase, N-terminal domain"/>
    <property type="match status" value="1"/>
</dbReference>
<feature type="domain" description="Radical SAM core" evidence="17">
    <location>
        <begin position="139"/>
        <end position="367"/>
    </location>
</feature>
<evidence type="ECO:0000256" key="2">
    <source>
        <dbReference type="ARBA" id="ARBA00002399"/>
    </source>
</evidence>
<keyword evidence="4" id="KW-0004">4Fe-4S</keyword>
<keyword evidence="9" id="KW-0479">Metal-binding</keyword>
<dbReference type="PANTHER" id="PTHR11918">
    <property type="entry name" value="RADICAL SAM PROTEINS"/>
    <property type="match status" value="1"/>
</dbReference>
<dbReference type="AlphaFoldDB" id="A0A4Y1WW09"/>
<dbReference type="InterPro" id="IPR006638">
    <property type="entry name" value="Elp3/MiaA/NifB-like_rSAM"/>
</dbReference>
<evidence type="ECO:0000259" key="17">
    <source>
        <dbReference type="PROSITE" id="PS51918"/>
    </source>
</evidence>
<sequence>MLRRRVSFHTLGCKLNFSESSTLARQFAEGGFERVAPTAEADICVINSCSVTEHADKKCRNLIRRLHRRNPEAIIAVTGCYAQLKPQEIAAIDGVDIVLSNNDKGDLYRRVVELGAKGRQIVTSCTTEELTRFFAAFSGGDRTRAFLKVQDGCDYCCSYCTIHYARGASRNLPIAEAVAEARRIAEAGQREIVITGVNTGDFGRTTGERFIDLLRALDAVEGIERYRISSIEPNLLTDEIIDFCASSTKFQHHFHIPLQSGSDRILGLMRRRYTTARFADRIAAVRRRMPDAFIGIDVIVGFPGETEADFRTTYDFLTGIAPAFLHIFPFSERPGTPAVDLPGKVQASVASERVKRLEALCDRLHGDFCRRTEGTESAVLFESTMRGGMMFGFTGNYIRVKAPYERAFINRICRVRLGAMDGMHDLAGEIVRDNGETERL</sequence>
<evidence type="ECO:0000256" key="1">
    <source>
        <dbReference type="ARBA" id="ARBA00001966"/>
    </source>
</evidence>
<dbReference type="InterPro" id="IPR023404">
    <property type="entry name" value="rSAM_horseshoe"/>
</dbReference>
<evidence type="ECO:0000256" key="9">
    <source>
        <dbReference type="ARBA" id="ARBA00022723"/>
    </source>
</evidence>
<comment type="catalytic activity">
    <reaction evidence="13">
        <text>N(6)-L-threonylcarbamoyladenosine(37) in tRNA + (sulfur carrier)-SH + AH2 + 2 S-adenosyl-L-methionine = 2-methylsulfanyl-N(6)-L-threonylcarbamoyladenosine(37) in tRNA + (sulfur carrier)-H + 5'-deoxyadenosine + L-methionine + A + S-adenosyl-L-homocysteine + 2 H(+)</text>
        <dbReference type="Rhea" id="RHEA:37075"/>
        <dbReference type="Rhea" id="RHEA-COMP:10163"/>
        <dbReference type="Rhea" id="RHEA-COMP:11092"/>
        <dbReference type="Rhea" id="RHEA-COMP:14737"/>
        <dbReference type="Rhea" id="RHEA-COMP:14739"/>
        <dbReference type="ChEBI" id="CHEBI:13193"/>
        <dbReference type="ChEBI" id="CHEBI:15378"/>
        <dbReference type="ChEBI" id="CHEBI:17319"/>
        <dbReference type="ChEBI" id="CHEBI:17499"/>
        <dbReference type="ChEBI" id="CHEBI:29917"/>
        <dbReference type="ChEBI" id="CHEBI:57844"/>
        <dbReference type="ChEBI" id="CHEBI:57856"/>
        <dbReference type="ChEBI" id="CHEBI:59789"/>
        <dbReference type="ChEBI" id="CHEBI:64428"/>
        <dbReference type="ChEBI" id="CHEBI:74418"/>
        <dbReference type="ChEBI" id="CHEBI:74420"/>
        <dbReference type="EC" id="2.8.4.5"/>
    </reaction>
</comment>
<proteinExistence type="inferred from homology"/>
<gene>
    <name evidence="18" type="ORF">A5CBH24_24300</name>
</gene>
<keyword evidence="19" id="KW-1185">Reference proteome</keyword>
<dbReference type="Proteomes" id="UP000318946">
    <property type="component" value="Chromosome"/>
</dbReference>
<dbReference type="FunFam" id="3.80.30.20:FF:000001">
    <property type="entry name" value="tRNA-2-methylthio-N(6)-dimethylallyladenosine synthase 2"/>
    <property type="match status" value="1"/>
</dbReference>
<dbReference type="InterPro" id="IPR038135">
    <property type="entry name" value="Methylthiotransferase_N_sf"/>
</dbReference>
<dbReference type="PANTHER" id="PTHR11918:SF45">
    <property type="entry name" value="THREONYLCARBAMOYLADENOSINE TRNA METHYLTHIOTRANSFERASE"/>
    <property type="match status" value="1"/>
</dbReference>
<dbReference type="InterPro" id="IPR058240">
    <property type="entry name" value="rSAM_sf"/>
</dbReference>
<keyword evidence="10" id="KW-0408">Iron</keyword>
<dbReference type="PROSITE" id="PS01278">
    <property type="entry name" value="MTTASE_RADICAL"/>
    <property type="match status" value="1"/>
</dbReference>
<dbReference type="NCBIfam" id="TIGR00089">
    <property type="entry name" value="MiaB/RimO family radical SAM methylthiotransferase"/>
    <property type="match status" value="1"/>
</dbReference>
<name>A0A4Y1WW09_9BACT</name>
<evidence type="ECO:0000256" key="10">
    <source>
        <dbReference type="ARBA" id="ARBA00023004"/>
    </source>
</evidence>
<keyword evidence="7" id="KW-0949">S-adenosyl-L-methionine</keyword>
<dbReference type="GO" id="GO:0035598">
    <property type="term" value="F:tRNA (N(6)-L-threonylcarbamoyladenosine(37)-C(2))-methylthiotransferase activity"/>
    <property type="evidence" value="ECO:0007669"/>
    <property type="project" value="UniProtKB-EC"/>
</dbReference>
<dbReference type="NCBIfam" id="TIGR01579">
    <property type="entry name" value="MiaB-like-C"/>
    <property type="match status" value="1"/>
</dbReference>
<dbReference type="GeneID" id="78343147"/>
<accession>A0A4Y1WW09</accession>
<evidence type="ECO:0000256" key="15">
    <source>
        <dbReference type="ARBA" id="ARBA00069898"/>
    </source>
</evidence>
<evidence type="ECO:0000256" key="5">
    <source>
        <dbReference type="ARBA" id="ARBA00022490"/>
    </source>
</evidence>
<dbReference type="RefSeq" id="WP_141413360.1">
    <property type="nucleotide sequence ID" value="NZ_AP019735.1"/>
</dbReference>
<dbReference type="PROSITE" id="PS51918">
    <property type="entry name" value="RADICAL_SAM"/>
    <property type="match status" value="1"/>
</dbReference>
<comment type="function">
    <text evidence="2">Catalyzes the methylthiolation of N6-threonylcarbamoyladenosine (t(6)A), leading to the formation of 2-methylthio-N6-threonylcarbamoyladenosine (ms(2)t(6)A) at position 37 in tRNAs that read codons beginning with adenine.</text>
</comment>
<dbReference type="EMBL" id="AP019735">
    <property type="protein sequence ID" value="BBL05117.1"/>
    <property type="molecule type" value="Genomic_DNA"/>
</dbReference>
<dbReference type="OrthoDB" id="9805215at2"/>
<evidence type="ECO:0000256" key="14">
    <source>
        <dbReference type="ARBA" id="ARBA00061574"/>
    </source>
</evidence>
<dbReference type="SUPFAM" id="SSF102114">
    <property type="entry name" value="Radical SAM enzymes"/>
    <property type="match status" value="1"/>
</dbReference>
<keyword evidence="6" id="KW-0808">Transferase</keyword>
<feature type="domain" description="MTTase N-terminal" evidence="16">
    <location>
        <begin position="4"/>
        <end position="120"/>
    </location>
</feature>
<evidence type="ECO:0000256" key="7">
    <source>
        <dbReference type="ARBA" id="ARBA00022691"/>
    </source>
</evidence>
<dbReference type="FunFam" id="3.40.50.12160:FF:000004">
    <property type="entry name" value="Threonylcarbamoyladenosine tRNA methylthiotransferase MtaB"/>
    <property type="match status" value="1"/>
</dbReference>
<dbReference type="Gene3D" id="3.80.30.20">
    <property type="entry name" value="tm_1862 like domain"/>
    <property type="match status" value="1"/>
</dbReference>
<dbReference type="InterPro" id="IPR020612">
    <property type="entry name" value="Methylthiotransferase_CS"/>
</dbReference>
<dbReference type="EC" id="2.8.4.5" evidence="3"/>
<dbReference type="SFLD" id="SFLDS00029">
    <property type="entry name" value="Radical_SAM"/>
    <property type="match status" value="1"/>
</dbReference>
<dbReference type="Pfam" id="PF04055">
    <property type="entry name" value="Radical_SAM"/>
    <property type="match status" value="1"/>
</dbReference>